<dbReference type="EMBL" id="JBHSNS010000002">
    <property type="protein sequence ID" value="MFC5728648.1"/>
    <property type="molecule type" value="Genomic_DNA"/>
</dbReference>
<evidence type="ECO:0008006" key="4">
    <source>
        <dbReference type="Google" id="ProtNLM"/>
    </source>
</evidence>
<accession>A0ABW0ZF92</accession>
<proteinExistence type="predicted"/>
<keyword evidence="3" id="KW-1185">Reference proteome</keyword>
<feature type="region of interest" description="Disordered" evidence="1">
    <location>
        <begin position="268"/>
        <end position="288"/>
    </location>
</feature>
<evidence type="ECO:0000313" key="3">
    <source>
        <dbReference type="Proteomes" id="UP001596072"/>
    </source>
</evidence>
<organism evidence="2 3">
    <name type="scientific">Nocardioides vastitatis</name>
    <dbReference type="NCBI Taxonomy" id="2568655"/>
    <lineage>
        <taxon>Bacteria</taxon>
        <taxon>Bacillati</taxon>
        <taxon>Actinomycetota</taxon>
        <taxon>Actinomycetes</taxon>
        <taxon>Propionibacteriales</taxon>
        <taxon>Nocardioidaceae</taxon>
        <taxon>Nocardioides</taxon>
    </lineage>
</organism>
<dbReference type="RefSeq" id="WP_136434762.1">
    <property type="nucleotide sequence ID" value="NZ_JBHSNS010000002.1"/>
</dbReference>
<gene>
    <name evidence="2" type="ORF">ACFPQB_06930</name>
</gene>
<evidence type="ECO:0000313" key="2">
    <source>
        <dbReference type="EMBL" id="MFC5728648.1"/>
    </source>
</evidence>
<name>A0ABW0ZF92_9ACTN</name>
<sequence length="479" mass="52409">MHRDLPHLDSAAILAAEQDAVLAQRQIDVDRMRLLLQWQDRHSADPQADPGAVPVKYGGDRLTVIGGEGTPGVALLRLEEFAMAGRAGSVATANRLADGLDLRHRLPEVWAAAESLRIDLWVARRVASLSRRLTKQQARLVDAAVGAAVDESASRILAIAEARVIEADLSGHEERIRRDEARKGVWLRRRRPGQRVAEVDGEPAVQGVGMRLSTAGAVEFEATVTELAQALADNLVSDGDDDVKTMDQLRAEAVELLARPHDAARFLDGLAEGGPDSGTRPGRGSRRRPATIFVHLHRDVLTGRVPGVARVEGIGPMLLAQVVELLRHRNVSVKPVIDLNDGVSVNAYEHPAACKERTGLRNLYDVFPHSTSMISRGLDLDHPTPYDVHGPPGQTGDRNAAPLTRRHHRAKTHLGYHLRQLSLDAYRWESPHGLVRVVTRRGTCVVEPIRGPDRRLLGELYPSRVSVGFEPRTEPALSG</sequence>
<protein>
    <recommendedName>
        <fullName evidence="4">DUF222 domain-containing protein</fullName>
    </recommendedName>
</protein>
<dbReference type="Proteomes" id="UP001596072">
    <property type="component" value="Unassembled WGS sequence"/>
</dbReference>
<comment type="caution">
    <text evidence="2">The sequence shown here is derived from an EMBL/GenBank/DDBJ whole genome shotgun (WGS) entry which is preliminary data.</text>
</comment>
<evidence type="ECO:0000256" key="1">
    <source>
        <dbReference type="SAM" id="MobiDB-lite"/>
    </source>
</evidence>
<reference evidence="3" key="1">
    <citation type="journal article" date="2019" name="Int. J. Syst. Evol. Microbiol.">
        <title>The Global Catalogue of Microorganisms (GCM) 10K type strain sequencing project: providing services to taxonomists for standard genome sequencing and annotation.</title>
        <authorList>
            <consortium name="The Broad Institute Genomics Platform"/>
            <consortium name="The Broad Institute Genome Sequencing Center for Infectious Disease"/>
            <person name="Wu L."/>
            <person name="Ma J."/>
        </authorList>
    </citation>
    <scope>NUCLEOTIDE SEQUENCE [LARGE SCALE GENOMIC DNA]</scope>
    <source>
        <strain evidence="3">YIM 94188</strain>
    </source>
</reference>